<reference evidence="1 2" key="1">
    <citation type="submission" date="2016-09" db="EMBL/GenBank/DDBJ databases">
        <title>Desulfuribacillus arsenicus sp. nov., an obligately anaerobic, dissimilatory arsenic- and antimonate-reducing bacterium isolated from anoxic sediments.</title>
        <authorList>
            <person name="Abin C.A."/>
            <person name="Hollibaugh J.T."/>
        </authorList>
    </citation>
    <scope>NUCLEOTIDE SEQUENCE [LARGE SCALE GENOMIC DNA]</scope>
    <source>
        <strain evidence="1 2">MLFW-2</strain>
    </source>
</reference>
<gene>
    <name evidence="1" type="ORF">BHU72_01555</name>
</gene>
<dbReference type="OrthoDB" id="9926311at2"/>
<evidence type="ECO:0000313" key="1">
    <source>
        <dbReference type="EMBL" id="OEH86970.1"/>
    </source>
</evidence>
<dbReference type="RefSeq" id="WP_069700848.1">
    <property type="nucleotide sequence ID" value="NZ_MJAT01000001.1"/>
</dbReference>
<dbReference type="Proteomes" id="UP000095255">
    <property type="component" value="Unassembled WGS sequence"/>
</dbReference>
<protein>
    <recommendedName>
        <fullName evidence="3">Antitoxin VbhA domain-containing protein</fullName>
    </recommendedName>
</protein>
<accession>A0A1E5LA08</accession>
<evidence type="ECO:0008006" key="3">
    <source>
        <dbReference type="Google" id="ProtNLM"/>
    </source>
</evidence>
<name>A0A1E5LA08_9FIRM</name>
<proteinExistence type="predicted"/>
<evidence type="ECO:0000313" key="2">
    <source>
        <dbReference type="Proteomes" id="UP000095255"/>
    </source>
</evidence>
<organism evidence="1 2">
    <name type="scientific">Desulfuribacillus stibiiarsenatis</name>
    <dbReference type="NCBI Taxonomy" id="1390249"/>
    <lineage>
        <taxon>Bacteria</taxon>
        <taxon>Bacillati</taxon>
        <taxon>Bacillota</taxon>
        <taxon>Desulfuribacillia</taxon>
        <taxon>Desulfuribacillales</taxon>
        <taxon>Desulfuribacillaceae</taxon>
        <taxon>Desulfuribacillus</taxon>
    </lineage>
</organism>
<dbReference type="AlphaFoldDB" id="A0A1E5LA08"/>
<comment type="caution">
    <text evidence="1">The sequence shown here is derived from an EMBL/GenBank/DDBJ whole genome shotgun (WGS) entry which is preliminary data.</text>
</comment>
<sequence>MKLMSNERIKKSMLNVRATLGVEGIKMNRRSVVYGTKYLRGQMTSEQAINNITDYILSKYRK</sequence>
<keyword evidence="2" id="KW-1185">Reference proteome</keyword>
<dbReference type="EMBL" id="MJAT01000001">
    <property type="protein sequence ID" value="OEH86970.1"/>
    <property type="molecule type" value="Genomic_DNA"/>
</dbReference>